<keyword evidence="12" id="KW-0812">Transmembrane</keyword>
<keyword evidence="18" id="KW-1185">Reference proteome</keyword>
<evidence type="ECO:0000313" key="17">
    <source>
        <dbReference type="EMBL" id="SHL89217.1"/>
    </source>
</evidence>
<dbReference type="InterPro" id="IPR037069">
    <property type="entry name" value="AcylCoA_DH/ox_N_sf"/>
</dbReference>
<dbReference type="Pfam" id="PF02771">
    <property type="entry name" value="Acyl-CoA_dh_N"/>
    <property type="match status" value="1"/>
</dbReference>
<evidence type="ECO:0000256" key="5">
    <source>
        <dbReference type="ARBA" id="ARBA00012040"/>
    </source>
</evidence>
<dbReference type="GO" id="GO:0070991">
    <property type="term" value="F:medium-chain fatty acyl-CoA dehydrogenase activity"/>
    <property type="evidence" value="ECO:0007669"/>
    <property type="project" value="UniProtKB-EC"/>
</dbReference>
<dbReference type="SUPFAM" id="SSF56645">
    <property type="entry name" value="Acyl-CoA dehydrogenase NM domain-like"/>
    <property type="match status" value="1"/>
</dbReference>
<dbReference type="PANTHER" id="PTHR48083:SF18">
    <property type="entry name" value="ACYL-COENZYME A DEHYDROGENASE"/>
    <property type="match status" value="1"/>
</dbReference>
<dbReference type="Gene3D" id="2.40.110.10">
    <property type="entry name" value="Butyryl-CoA Dehydrogenase, subunit A, domain 2"/>
    <property type="match status" value="1"/>
</dbReference>
<accession>A0A1M7EBW7</accession>
<comment type="cofactor">
    <cofactor evidence="1">
        <name>FAD</name>
        <dbReference type="ChEBI" id="CHEBI:57692"/>
    </cofactor>
</comment>
<dbReference type="Gene3D" id="1.10.540.10">
    <property type="entry name" value="Acyl-CoA dehydrogenase/oxidase, N-terminal domain"/>
    <property type="match status" value="1"/>
</dbReference>
<dbReference type="STRING" id="29571.SAMN05878437_0112"/>
<evidence type="ECO:0000256" key="12">
    <source>
        <dbReference type="SAM" id="Phobius"/>
    </source>
</evidence>
<comment type="pathway">
    <text evidence="2">Lipid metabolism; fatty acid beta-oxidation.</text>
</comment>
<dbReference type="GO" id="GO:0004466">
    <property type="term" value="F:long-chain fatty acyl-CoA dehydrogenase activity"/>
    <property type="evidence" value="ECO:0007669"/>
    <property type="project" value="UniProtKB-EC"/>
</dbReference>
<feature type="domain" description="Acyl-CoA dehydrogenase/oxidase N-terminal" evidence="15">
    <location>
        <begin position="142"/>
        <end position="233"/>
    </location>
</feature>
<dbReference type="InterPro" id="IPR009075">
    <property type="entry name" value="AcylCo_DH/oxidase_C"/>
</dbReference>
<evidence type="ECO:0000256" key="6">
    <source>
        <dbReference type="ARBA" id="ARBA00020144"/>
    </source>
</evidence>
<name>A0A1M7EBW7_9GAMM</name>
<evidence type="ECO:0000256" key="3">
    <source>
        <dbReference type="ARBA" id="ARBA00009347"/>
    </source>
</evidence>
<keyword evidence="12" id="KW-1133">Transmembrane helix</keyword>
<keyword evidence="8" id="KW-0274">FAD</keyword>
<dbReference type="Gene3D" id="1.20.140.10">
    <property type="entry name" value="Butyryl-CoA Dehydrogenase, subunit A, domain 3"/>
    <property type="match status" value="1"/>
</dbReference>
<dbReference type="UniPathway" id="UPA00659"/>
<evidence type="ECO:0000256" key="8">
    <source>
        <dbReference type="ARBA" id="ARBA00022827"/>
    </source>
</evidence>
<dbReference type="FunCoup" id="A0A1M7EBW7">
    <property type="interactions" value="36"/>
</dbReference>
<dbReference type="PANTHER" id="PTHR48083">
    <property type="entry name" value="MEDIUM-CHAIN SPECIFIC ACYL-COA DEHYDROGENASE, MITOCHONDRIAL-RELATED"/>
    <property type="match status" value="1"/>
</dbReference>
<evidence type="ECO:0000259" key="15">
    <source>
        <dbReference type="Pfam" id="PF02771"/>
    </source>
</evidence>
<evidence type="ECO:0000256" key="4">
    <source>
        <dbReference type="ARBA" id="ARBA00012033"/>
    </source>
</evidence>
<dbReference type="AlphaFoldDB" id="A0A1M7EBW7"/>
<comment type="catalytic activity">
    <reaction evidence="10">
        <text>a medium-chain 2,3-saturated fatty acyl-CoA + oxidized [electron-transfer flavoprotein] + H(+) = a medium-chain (2E)-enoyl-CoA + reduced [electron-transfer flavoprotein]</text>
        <dbReference type="Rhea" id="RHEA:14477"/>
        <dbReference type="Rhea" id="RHEA-COMP:10685"/>
        <dbReference type="Rhea" id="RHEA-COMP:10686"/>
        <dbReference type="ChEBI" id="CHEBI:15378"/>
        <dbReference type="ChEBI" id="CHEBI:57692"/>
        <dbReference type="ChEBI" id="CHEBI:58307"/>
        <dbReference type="ChEBI" id="CHEBI:83723"/>
        <dbReference type="ChEBI" id="CHEBI:83726"/>
        <dbReference type="EC" id="1.3.8.7"/>
    </reaction>
</comment>
<dbReference type="Pfam" id="PF02770">
    <property type="entry name" value="Acyl-CoA_dh_M"/>
    <property type="match status" value="1"/>
</dbReference>
<dbReference type="EC" id="1.3.8.7" evidence="4"/>
<reference evidence="17 18" key="1">
    <citation type="submission" date="2016-11" db="EMBL/GenBank/DDBJ databases">
        <authorList>
            <person name="Jaros S."/>
            <person name="Januszkiewicz K."/>
            <person name="Wedrychowicz H."/>
        </authorList>
    </citation>
    <scope>NUCLEOTIDE SEQUENCE [LARGE SCALE GENOMIC DNA]</scope>
    <source>
        <strain evidence="17 18">ACAM 12</strain>
    </source>
</reference>
<dbReference type="EMBL" id="LT670847">
    <property type="protein sequence ID" value="SHL89217.1"/>
    <property type="molecule type" value="Genomic_DNA"/>
</dbReference>
<dbReference type="OrthoDB" id="9802447at2"/>
<comment type="similarity">
    <text evidence="3">Belongs to the acyl-CoA dehydrogenase family.</text>
</comment>
<evidence type="ECO:0000259" key="13">
    <source>
        <dbReference type="Pfam" id="PF00441"/>
    </source>
</evidence>
<dbReference type="InterPro" id="IPR046373">
    <property type="entry name" value="Acyl-CoA_Oxase/DH_mid-dom_sf"/>
</dbReference>
<feature type="domain" description="Acyl-CoA dehydrogenase/oxidase C-terminal" evidence="13">
    <location>
        <begin position="361"/>
        <end position="501"/>
    </location>
</feature>
<proteinExistence type="inferred from homology"/>
<dbReference type="InterPro" id="IPR009100">
    <property type="entry name" value="AcylCoA_DH/oxidase_NM_dom_sf"/>
</dbReference>
<evidence type="ECO:0000256" key="10">
    <source>
        <dbReference type="ARBA" id="ARBA00047882"/>
    </source>
</evidence>
<dbReference type="Pfam" id="PF00441">
    <property type="entry name" value="Acyl-CoA_dh_1"/>
    <property type="match status" value="1"/>
</dbReference>
<dbReference type="GO" id="GO:0005737">
    <property type="term" value="C:cytoplasm"/>
    <property type="evidence" value="ECO:0007669"/>
    <property type="project" value="TreeGrafter"/>
</dbReference>
<evidence type="ECO:0000256" key="2">
    <source>
        <dbReference type="ARBA" id="ARBA00005005"/>
    </source>
</evidence>
<evidence type="ECO:0000256" key="1">
    <source>
        <dbReference type="ARBA" id="ARBA00001974"/>
    </source>
</evidence>
<dbReference type="InterPro" id="IPR013786">
    <property type="entry name" value="AcylCoA_DH/ox_N"/>
</dbReference>
<evidence type="ECO:0000259" key="16">
    <source>
        <dbReference type="Pfam" id="PF09317"/>
    </source>
</evidence>
<dbReference type="Proteomes" id="UP000190911">
    <property type="component" value="Chromosome I"/>
</dbReference>
<evidence type="ECO:0000256" key="11">
    <source>
        <dbReference type="ARBA" id="ARBA00049247"/>
    </source>
</evidence>
<dbReference type="RefSeq" id="WP_079550414.1">
    <property type="nucleotide sequence ID" value="NZ_LT670847.1"/>
</dbReference>
<dbReference type="GO" id="GO:0033539">
    <property type="term" value="P:fatty acid beta-oxidation using acyl-CoA dehydrogenase"/>
    <property type="evidence" value="ECO:0007669"/>
    <property type="project" value="InterPro"/>
</dbReference>
<dbReference type="NCBIfam" id="NF007000">
    <property type="entry name" value="PRK09463.1"/>
    <property type="match status" value="1"/>
</dbReference>
<evidence type="ECO:0000313" key="18">
    <source>
        <dbReference type="Proteomes" id="UP000190911"/>
    </source>
</evidence>
<keyword evidence="9" id="KW-0560">Oxidoreductase</keyword>
<dbReference type="InterPro" id="IPR036250">
    <property type="entry name" value="AcylCo_DH-like_C"/>
</dbReference>
<dbReference type="InterPro" id="IPR050741">
    <property type="entry name" value="Acyl-CoA_dehydrogenase"/>
</dbReference>
<keyword evidence="12" id="KW-0472">Membrane</keyword>
<comment type="catalytic activity">
    <reaction evidence="11">
        <text>a long-chain 2,3-saturated fatty acyl-CoA + oxidized [electron-transfer flavoprotein] + H(+) = a long-chain (2E)-enoyl-CoA + reduced [electron-transfer flavoprotein]</text>
        <dbReference type="Rhea" id="RHEA:17721"/>
        <dbReference type="Rhea" id="RHEA-COMP:10685"/>
        <dbReference type="Rhea" id="RHEA-COMP:10686"/>
        <dbReference type="ChEBI" id="CHEBI:15378"/>
        <dbReference type="ChEBI" id="CHEBI:57692"/>
        <dbReference type="ChEBI" id="CHEBI:58307"/>
        <dbReference type="ChEBI" id="CHEBI:83721"/>
        <dbReference type="ChEBI" id="CHEBI:83727"/>
        <dbReference type="EC" id="1.3.8.8"/>
    </reaction>
</comment>
<protein>
    <recommendedName>
        <fullName evidence="6">Acyl-coenzyme A dehydrogenase</fullName>
        <ecNumber evidence="4">1.3.8.7</ecNumber>
        <ecNumber evidence="5">1.3.8.8</ecNumber>
    </recommendedName>
</protein>
<feature type="domain" description="Acyl-CoA dehydrogenase C-terminal bacterial-type" evidence="16">
    <location>
        <begin position="515"/>
        <end position="797"/>
    </location>
</feature>
<dbReference type="SUPFAM" id="SSF47203">
    <property type="entry name" value="Acyl-CoA dehydrogenase C-terminal domain-like"/>
    <property type="match status" value="1"/>
</dbReference>
<keyword evidence="7" id="KW-0285">Flavoprotein</keyword>
<dbReference type="NCBIfam" id="NF009586">
    <property type="entry name" value="PRK13026.1"/>
    <property type="match status" value="1"/>
</dbReference>
<gene>
    <name evidence="17" type="ORF">SAMN05878437_0112</name>
</gene>
<organism evidence="17 18">
    <name type="scientific">Vreelandella subglaciescola</name>
    <dbReference type="NCBI Taxonomy" id="29571"/>
    <lineage>
        <taxon>Bacteria</taxon>
        <taxon>Pseudomonadati</taxon>
        <taxon>Pseudomonadota</taxon>
        <taxon>Gammaproteobacteria</taxon>
        <taxon>Oceanospirillales</taxon>
        <taxon>Halomonadaceae</taxon>
        <taxon>Vreelandella</taxon>
    </lineage>
</organism>
<dbReference type="InterPro" id="IPR015396">
    <property type="entry name" value="FadE_C"/>
</dbReference>
<dbReference type="InterPro" id="IPR006091">
    <property type="entry name" value="Acyl-CoA_Oxase/DH_mid-dom"/>
</dbReference>
<feature type="transmembrane region" description="Helical" evidence="12">
    <location>
        <begin position="43"/>
        <end position="65"/>
    </location>
</feature>
<evidence type="ECO:0000256" key="7">
    <source>
        <dbReference type="ARBA" id="ARBA00022630"/>
    </source>
</evidence>
<dbReference type="EC" id="1.3.8.8" evidence="5"/>
<dbReference type="InParanoid" id="A0A1M7EBW7"/>
<sequence length="830" mass="90025">MLTLFLIVLAVIGLLVVMRREAGASATLLVLGVLGLVGLGLGAPVIGVLLLIGAAVTAVAGLPVLRRMWLTPRLFAMFKKVAPKVSDTERTALEAGTVSWDGELFSGKPQWSKLLDYADSGLTDDEQVFLDVQCAKAAGMCNAWDIARERADLPQELWDYLKKEGFFGMIIPKEYGGLGFSAKGQSMVLQKLAVNETLMVTVGVPNSLGPGELLLKYGTEEQKDHYLPRLSDGREIPCFGLTGPRAGSDATSLPDTGIVCKQMVDGKEVLGLRLNFEKRWITLAPIATVVGLAFRLFDPDNLLGEKEDRGITLALIPRDTHGMEIGRRHAPIGSPFLNGPIKGKDVFVPLSTIIGGEPMIGEGWRMLVECLSIGRCITLPSGATGTARYALGWSGGFTRIRRQFNVPVAEMEGVQEPLARMASMAYIAQATVYQTANLIDHGEKPAVPSAILKSQLTEFQRVLLSDAMDVHGGKAVTLGPRNYLGIGYSANPVAITVEGANIMTRNLMIFGQGAIRCHPYVLDELAAKDANDAKAFDKAFFGHIGLIFGNAARAFTLGFGLGKPAVPFSAPANVYAQDIARLSAGFGLCADAAMASLGSALKKREMLSARLGDVLSNLYLASMVLKQWEAGDKVEGEEALLHFSCRFLLQRAEQAFVEIFDNLPNRALGKTLKRIVMPTGRRWNKPHDDLARDIAKRVSTHSALRTHLLANTWDQNDGAQPNPLATYNALLIEYDRADALYRKLNKAYAKGELPKTALHPEQRVEAGLEKGLISDEDAQFMRDFEAQVLELLTVDDFAYDELASNKAKVIYHNAPIAGHQAPADPAHTTH</sequence>
<evidence type="ECO:0000256" key="9">
    <source>
        <dbReference type="ARBA" id="ARBA00023002"/>
    </source>
</evidence>
<evidence type="ECO:0000259" key="14">
    <source>
        <dbReference type="Pfam" id="PF02770"/>
    </source>
</evidence>
<dbReference type="GO" id="GO:0050660">
    <property type="term" value="F:flavin adenine dinucleotide binding"/>
    <property type="evidence" value="ECO:0007669"/>
    <property type="project" value="InterPro"/>
</dbReference>
<dbReference type="Pfam" id="PF09317">
    <property type="entry name" value="ACDH_C"/>
    <property type="match status" value="1"/>
</dbReference>
<feature type="domain" description="Acyl-CoA oxidase/dehydrogenase middle" evidence="14">
    <location>
        <begin position="238"/>
        <end position="337"/>
    </location>
</feature>